<dbReference type="AlphaFoldDB" id="A0A1G2RVY9"/>
<reference evidence="2 3" key="1">
    <citation type="journal article" date="2016" name="Nat. Commun.">
        <title>Thousands of microbial genomes shed light on interconnected biogeochemical processes in an aquifer system.</title>
        <authorList>
            <person name="Anantharaman K."/>
            <person name="Brown C.T."/>
            <person name="Hug L.A."/>
            <person name="Sharon I."/>
            <person name="Castelle C.J."/>
            <person name="Probst A.J."/>
            <person name="Thomas B.C."/>
            <person name="Singh A."/>
            <person name="Wilkins M.J."/>
            <person name="Karaoz U."/>
            <person name="Brodie E.L."/>
            <person name="Williams K.H."/>
            <person name="Hubbard S.S."/>
            <person name="Banfield J.F."/>
        </authorList>
    </citation>
    <scope>NUCLEOTIDE SEQUENCE [LARGE SCALE GENOMIC DNA]</scope>
</reference>
<comment type="caution">
    <text evidence="2">The sequence shown here is derived from an EMBL/GenBank/DDBJ whole genome shotgun (WGS) entry which is preliminary data.</text>
</comment>
<gene>
    <name evidence="2" type="ORF">A3J30_04590</name>
</gene>
<dbReference type="SUPFAM" id="SSF81606">
    <property type="entry name" value="PP2C-like"/>
    <property type="match status" value="1"/>
</dbReference>
<dbReference type="InterPro" id="IPR001932">
    <property type="entry name" value="PPM-type_phosphatase-like_dom"/>
</dbReference>
<proteinExistence type="predicted"/>
<dbReference type="Gene3D" id="3.60.40.10">
    <property type="entry name" value="PPM-type phosphatase domain"/>
    <property type="match status" value="1"/>
</dbReference>
<evidence type="ECO:0000313" key="3">
    <source>
        <dbReference type="Proteomes" id="UP000178222"/>
    </source>
</evidence>
<protein>
    <recommendedName>
        <fullName evidence="1">PPM-type phosphatase domain-containing protein</fullName>
    </recommendedName>
</protein>
<name>A0A1G2RVY9_9BACT</name>
<dbReference type="EMBL" id="MHUL01000031">
    <property type="protein sequence ID" value="OHA76589.1"/>
    <property type="molecule type" value="Genomic_DNA"/>
</dbReference>
<sequence>MRTFSATYTDAVKFNRKPNEDYFLASEKYPIFSVADGVTRYVAEDLRYSYPAGARAAAQIFCQSILEYLEKEFEKGANPQEETIREALNFANDRIREMNENEGMTKSAINYRERDFFDCVGVAATISRSALLYGYLSDCGLALFNKNNELLFQTENTLKPIIAPYMQMEDVRERRELIKKELRNNSNGSGYGAFTGEQEAALYYRIGTVRVHSEDLIVLYSDGFEPYFQFPEFVNLLRKGNTSTLDAFSAQKAKENPETFGSDRTVLSILIS</sequence>
<evidence type="ECO:0000259" key="1">
    <source>
        <dbReference type="Pfam" id="PF13672"/>
    </source>
</evidence>
<accession>A0A1G2RVY9</accession>
<dbReference type="Proteomes" id="UP000178222">
    <property type="component" value="Unassembled WGS sequence"/>
</dbReference>
<dbReference type="InterPro" id="IPR036457">
    <property type="entry name" value="PPM-type-like_dom_sf"/>
</dbReference>
<evidence type="ECO:0000313" key="2">
    <source>
        <dbReference type="EMBL" id="OHA76589.1"/>
    </source>
</evidence>
<organism evidence="2 3">
    <name type="scientific">Candidatus Wildermuthbacteria bacterium RIFCSPLOWO2_02_FULL_47_9c</name>
    <dbReference type="NCBI Taxonomy" id="1802466"/>
    <lineage>
        <taxon>Bacteria</taxon>
        <taxon>Candidatus Wildermuthiibacteriota</taxon>
    </lineage>
</organism>
<dbReference type="Pfam" id="PF13672">
    <property type="entry name" value="PP2C_2"/>
    <property type="match status" value="1"/>
</dbReference>
<feature type="domain" description="PPM-type phosphatase" evidence="1">
    <location>
        <begin position="17"/>
        <end position="236"/>
    </location>
</feature>